<dbReference type="EMBL" id="RJKM01000001">
    <property type="protein sequence ID" value="ROP37182.1"/>
    <property type="molecule type" value="Genomic_DNA"/>
</dbReference>
<organism evidence="1 2">
    <name type="scientific">Saccharothrix texasensis</name>
    <dbReference type="NCBI Taxonomy" id="103734"/>
    <lineage>
        <taxon>Bacteria</taxon>
        <taxon>Bacillati</taxon>
        <taxon>Actinomycetota</taxon>
        <taxon>Actinomycetes</taxon>
        <taxon>Pseudonocardiales</taxon>
        <taxon>Pseudonocardiaceae</taxon>
        <taxon>Saccharothrix</taxon>
    </lineage>
</organism>
<dbReference type="RefSeq" id="WP_148088770.1">
    <property type="nucleotide sequence ID" value="NZ_RJKM01000001.1"/>
</dbReference>
<dbReference type="InterPro" id="IPR046179">
    <property type="entry name" value="DUF6188"/>
</dbReference>
<name>A0A3N1H4N5_9PSEU</name>
<evidence type="ECO:0000313" key="2">
    <source>
        <dbReference type="Proteomes" id="UP000268727"/>
    </source>
</evidence>
<gene>
    <name evidence="1" type="ORF">EDD40_2474</name>
</gene>
<accession>A0A3N1H4N5</accession>
<dbReference type="OrthoDB" id="3429377at2"/>
<evidence type="ECO:0000313" key="1">
    <source>
        <dbReference type="EMBL" id="ROP37182.1"/>
    </source>
</evidence>
<proteinExistence type="predicted"/>
<reference evidence="1 2" key="1">
    <citation type="submission" date="2018-11" db="EMBL/GenBank/DDBJ databases">
        <title>Sequencing the genomes of 1000 actinobacteria strains.</title>
        <authorList>
            <person name="Klenk H.-P."/>
        </authorList>
    </citation>
    <scope>NUCLEOTIDE SEQUENCE [LARGE SCALE GENOMIC DNA]</scope>
    <source>
        <strain evidence="1 2">DSM 44231</strain>
    </source>
</reference>
<keyword evidence="2" id="KW-1185">Reference proteome</keyword>
<dbReference type="Proteomes" id="UP000268727">
    <property type="component" value="Unassembled WGS sequence"/>
</dbReference>
<dbReference type="Pfam" id="PF19686">
    <property type="entry name" value="DUF6188"/>
    <property type="match status" value="1"/>
</dbReference>
<protein>
    <submittedName>
        <fullName evidence="1">Uncharacterized protein</fullName>
    </submittedName>
</protein>
<sequence length="142" mass="15107">MAPVTAGLVRAGDAWRLPLAGLPIVHCQVDYALTFRFDSPDGDYDLRISEDFAFVPAEGVEVVLSPETDPTGLGPVLACTRTSVVEALAFDDGCLTMSFVDGSRLVVDSSQEYEPWMLSGPAKLLVVSTPGGALALWSEETT</sequence>
<comment type="caution">
    <text evidence="1">The sequence shown here is derived from an EMBL/GenBank/DDBJ whole genome shotgun (WGS) entry which is preliminary data.</text>
</comment>
<dbReference type="AlphaFoldDB" id="A0A3N1H4N5"/>